<dbReference type="Pfam" id="PF09723">
    <property type="entry name" value="Zn_ribbon_8"/>
    <property type="match status" value="1"/>
</dbReference>
<name>A0A382VXC1_9ZZZZ</name>
<dbReference type="PANTHER" id="PTHR34404:SF2">
    <property type="entry name" value="CONSERVED SERINE RICH PROTEIN"/>
    <property type="match status" value="1"/>
</dbReference>
<proteinExistence type="predicted"/>
<evidence type="ECO:0000256" key="1">
    <source>
        <dbReference type="SAM" id="MobiDB-lite"/>
    </source>
</evidence>
<dbReference type="PANTHER" id="PTHR34404">
    <property type="entry name" value="REGULATORY PROTEIN, FMDB FAMILY"/>
    <property type="match status" value="1"/>
</dbReference>
<protein>
    <recommendedName>
        <fullName evidence="2">Putative regulatory protein FmdB zinc ribbon domain-containing protein</fullName>
    </recommendedName>
</protein>
<dbReference type="NCBIfam" id="TIGR02605">
    <property type="entry name" value="CxxC_CxxC_SSSS"/>
    <property type="match status" value="1"/>
</dbReference>
<dbReference type="InterPro" id="IPR013429">
    <property type="entry name" value="Regulatory_FmdB_Zinc_ribbon"/>
</dbReference>
<evidence type="ECO:0000259" key="2">
    <source>
        <dbReference type="SMART" id="SM00834"/>
    </source>
</evidence>
<organism evidence="3">
    <name type="scientific">marine metagenome</name>
    <dbReference type="NCBI Taxonomy" id="408172"/>
    <lineage>
        <taxon>unclassified sequences</taxon>
        <taxon>metagenomes</taxon>
        <taxon>ecological metagenomes</taxon>
    </lineage>
</organism>
<dbReference type="SMART" id="SM00834">
    <property type="entry name" value="CxxC_CXXC_SSSS"/>
    <property type="match status" value="1"/>
</dbReference>
<feature type="non-terminal residue" evidence="3">
    <location>
        <position position="114"/>
    </location>
</feature>
<dbReference type="EMBL" id="UINC01155274">
    <property type="protein sequence ID" value="SVD51030.1"/>
    <property type="molecule type" value="Genomic_DNA"/>
</dbReference>
<reference evidence="3" key="1">
    <citation type="submission" date="2018-05" db="EMBL/GenBank/DDBJ databases">
        <authorList>
            <person name="Lanie J.A."/>
            <person name="Ng W.-L."/>
            <person name="Kazmierczak K.M."/>
            <person name="Andrzejewski T.M."/>
            <person name="Davidsen T.M."/>
            <person name="Wayne K.J."/>
            <person name="Tettelin H."/>
            <person name="Glass J.I."/>
            <person name="Rusch D."/>
            <person name="Podicherti R."/>
            <person name="Tsui H.-C.T."/>
            <person name="Winkler M.E."/>
        </authorList>
    </citation>
    <scope>NUCLEOTIDE SEQUENCE</scope>
</reference>
<sequence>MGSIVPTYDYQCTECKHLFELKQGFDADTVTECPNCGNIAERKISLVPVIFKGSGWYVNDYGKKKSTLGDSSSSNGSDGGGDSAASSHDDGGHSHSHGGHSHTHDHGSETSTTP</sequence>
<dbReference type="AlphaFoldDB" id="A0A382VXC1"/>
<accession>A0A382VXC1</accession>
<evidence type="ECO:0000313" key="3">
    <source>
        <dbReference type="EMBL" id="SVD51030.1"/>
    </source>
</evidence>
<gene>
    <name evidence="3" type="ORF">METZ01_LOCUS403884</name>
</gene>
<feature type="region of interest" description="Disordered" evidence="1">
    <location>
        <begin position="67"/>
        <end position="114"/>
    </location>
</feature>
<feature type="domain" description="Putative regulatory protein FmdB zinc ribbon" evidence="2">
    <location>
        <begin position="6"/>
        <end position="45"/>
    </location>
</feature>